<evidence type="ECO:0000259" key="8">
    <source>
        <dbReference type="PROSITE" id="PS50245"/>
    </source>
</evidence>
<dbReference type="InterPro" id="IPR050836">
    <property type="entry name" value="SDS22/Internalin_LRR"/>
</dbReference>
<evidence type="ECO:0000256" key="5">
    <source>
        <dbReference type="ARBA" id="ARBA00022737"/>
    </source>
</evidence>
<comment type="subcellular location">
    <subcellularLocation>
        <location evidence="1">Cytoplasm</location>
    </subcellularLocation>
</comment>
<dbReference type="PROSITE" id="PS00845">
    <property type="entry name" value="CAP_GLY_1"/>
    <property type="match status" value="1"/>
</dbReference>
<dbReference type="FunFam" id="3.10.20.90:FF:000187">
    <property type="entry name" value="Tubulin-folding cofactor E"/>
    <property type="match status" value="1"/>
</dbReference>
<dbReference type="Gene3D" id="2.30.30.190">
    <property type="entry name" value="CAP Gly-rich-like domain"/>
    <property type="match status" value="1"/>
</dbReference>
<dbReference type="CDD" id="cd17044">
    <property type="entry name" value="Ubl_TBCE"/>
    <property type="match status" value="1"/>
</dbReference>
<dbReference type="FunFam" id="2.30.30.190:FF:000016">
    <property type="entry name" value="Tubulin-folding cofactor E"/>
    <property type="match status" value="1"/>
</dbReference>
<gene>
    <name evidence="9" type="ORF">Ccrd_025399</name>
</gene>
<dbReference type="Gene3D" id="3.80.10.10">
    <property type="entry name" value="Ribonuclease Inhibitor"/>
    <property type="match status" value="2"/>
</dbReference>
<dbReference type="InterPro" id="IPR001611">
    <property type="entry name" value="Leu-rich_rpt"/>
</dbReference>
<dbReference type="SUPFAM" id="SSF54236">
    <property type="entry name" value="Ubiquitin-like"/>
    <property type="match status" value="1"/>
</dbReference>
<dbReference type="Pfam" id="PF01302">
    <property type="entry name" value="CAP_GLY"/>
    <property type="match status" value="1"/>
</dbReference>
<name>A0A103XDP7_CYNCS</name>
<organism evidence="9 10">
    <name type="scientific">Cynara cardunculus var. scolymus</name>
    <name type="common">Globe artichoke</name>
    <name type="synonym">Cynara scolymus</name>
    <dbReference type="NCBI Taxonomy" id="59895"/>
    <lineage>
        <taxon>Eukaryota</taxon>
        <taxon>Viridiplantae</taxon>
        <taxon>Streptophyta</taxon>
        <taxon>Embryophyta</taxon>
        <taxon>Tracheophyta</taxon>
        <taxon>Spermatophyta</taxon>
        <taxon>Magnoliopsida</taxon>
        <taxon>eudicotyledons</taxon>
        <taxon>Gunneridae</taxon>
        <taxon>Pentapetalae</taxon>
        <taxon>asterids</taxon>
        <taxon>campanulids</taxon>
        <taxon>Asterales</taxon>
        <taxon>Asteraceae</taxon>
        <taxon>Carduoideae</taxon>
        <taxon>Cardueae</taxon>
        <taxon>Carduinae</taxon>
        <taxon>Cynara</taxon>
    </lineage>
</organism>
<dbReference type="SMART" id="SM00369">
    <property type="entry name" value="LRR_TYP"/>
    <property type="match status" value="4"/>
</dbReference>
<evidence type="ECO:0000256" key="1">
    <source>
        <dbReference type="ARBA" id="ARBA00004496"/>
    </source>
</evidence>
<dbReference type="Gramene" id="KVH88820">
    <property type="protein sequence ID" value="KVH88820"/>
    <property type="gene ID" value="Ccrd_025399"/>
</dbReference>
<dbReference type="FunFam" id="3.80.10.10:FF:000752">
    <property type="entry name" value="Tubulin-folding cofactor E"/>
    <property type="match status" value="1"/>
</dbReference>
<sequence>MGWCMNRYFGKRVTDMACESSLWEESVKSGEPYNQIFGLYSGYVSEMQSSSDLENPKQCEFKIGQRVHWAGDCRRIGTVKYVGEVEGYSGNWVGVEWDNRDGKHDGSVNGVRYFNAQFPKSASFARSHNLSTGVSLLQALDIRYRTSSTKEEEDEMYVLSASNKRVNVQLLGKDKIEDKLGRFEELPGASLFYLGVSSSGDPFQISKTLPNLKELDLTGNLLSEWQDVAAICSGLPALTALNLSSNTMSHSVVGISHLTNLRILVLNNTAINWSQASNVFLTSIEELKDSLRAIEELHVMGNKLREITTTSSNIVQGFDSLRLLNLEDNYIADWGEILKLSQLKCLEQLHLNKNSIEHIWYPAADELPYSSASPDKSYKPFQKLRCLLIGANKIEDVASIDALNSYPGLVDIRCSENPATDPRRGGIARYVLIARLAKVEVCTPGNVKAASKFGRDQEASPKLKAFHGIEDERPSNGPTGPQKMASGLIAITLKCVGPSIGEKPPLTKKLPATTTVGKLKTLCESFFKLKSIKPLLYLQEEGSPLPTLLDDDMASLNDAGVCTQSTILVDEER</sequence>
<dbReference type="InterPro" id="IPR036859">
    <property type="entry name" value="CAP-Gly_dom_sf"/>
</dbReference>
<dbReference type="GO" id="GO:0005737">
    <property type="term" value="C:cytoplasm"/>
    <property type="evidence" value="ECO:0007669"/>
    <property type="project" value="UniProtKB-SubCell"/>
</dbReference>
<dbReference type="SMART" id="SM01052">
    <property type="entry name" value="CAP_GLY"/>
    <property type="match status" value="1"/>
</dbReference>
<dbReference type="InterPro" id="IPR032675">
    <property type="entry name" value="LRR_dom_sf"/>
</dbReference>
<dbReference type="InterPro" id="IPR029071">
    <property type="entry name" value="Ubiquitin-like_domsf"/>
</dbReference>
<dbReference type="OMA" id="SEESHMF"/>
<evidence type="ECO:0000256" key="6">
    <source>
        <dbReference type="ARBA" id="ARBA00023186"/>
    </source>
</evidence>
<dbReference type="InterPro" id="IPR000938">
    <property type="entry name" value="CAP-Gly_domain"/>
</dbReference>
<comment type="caution">
    <text evidence="9">The sequence shown here is derived from an EMBL/GenBank/DDBJ whole genome shotgun (WGS) entry which is preliminary data.</text>
</comment>
<dbReference type="EMBL" id="LEKV01005333">
    <property type="protein sequence ID" value="KVH88820.1"/>
    <property type="molecule type" value="Genomic_DNA"/>
</dbReference>
<evidence type="ECO:0000256" key="7">
    <source>
        <dbReference type="ARBA" id="ARBA00026055"/>
    </source>
</evidence>
<dbReference type="PANTHER" id="PTHR46652:SF3">
    <property type="entry name" value="LEUCINE-RICH REPEAT-CONTAINING PROTEIN 9"/>
    <property type="match status" value="1"/>
</dbReference>
<reference evidence="9 10" key="1">
    <citation type="journal article" date="2016" name="Sci. Rep.">
        <title>The genome sequence of the outbreeding globe artichoke constructed de novo incorporating a phase-aware low-pass sequencing strategy of F1 progeny.</title>
        <authorList>
            <person name="Scaglione D."/>
            <person name="Reyes-Chin-Wo S."/>
            <person name="Acquadro A."/>
            <person name="Froenicke L."/>
            <person name="Portis E."/>
            <person name="Beitel C."/>
            <person name="Tirone M."/>
            <person name="Mauro R."/>
            <person name="Lo Monaco A."/>
            <person name="Mauromicale G."/>
            <person name="Faccioli P."/>
            <person name="Cattivelli L."/>
            <person name="Rieseberg L."/>
            <person name="Michelmore R."/>
            <person name="Lanteri S."/>
        </authorList>
    </citation>
    <scope>NUCLEOTIDE SEQUENCE [LARGE SCALE GENOMIC DNA]</scope>
    <source>
        <strain evidence="9">2C</strain>
    </source>
</reference>
<keyword evidence="5" id="KW-0677">Repeat</keyword>
<evidence type="ECO:0000256" key="4">
    <source>
        <dbReference type="ARBA" id="ARBA00022614"/>
    </source>
</evidence>
<keyword evidence="3" id="KW-0963">Cytoplasm</keyword>
<dbReference type="AlphaFoldDB" id="A0A103XDP7"/>
<proteinExistence type="inferred from homology"/>
<dbReference type="InterPro" id="IPR044079">
    <property type="entry name" value="Ubl_TBCE"/>
</dbReference>
<evidence type="ECO:0000313" key="9">
    <source>
        <dbReference type="EMBL" id="KVH88820.1"/>
    </source>
</evidence>
<comment type="subunit">
    <text evidence="7">Supercomplex made of cofactors A to E. Cofactors A and D function by capturing and stabilizing tubulin in a quasi-native conformation. Cofactor E binds to the cofactor D-tubulin complex; interaction with cofactor C then causes the release of tubulin polypeptides that are committed to the native state.</text>
</comment>
<dbReference type="GO" id="GO:0051707">
    <property type="term" value="P:response to other organism"/>
    <property type="evidence" value="ECO:0007669"/>
    <property type="project" value="UniProtKB-ARBA"/>
</dbReference>
<dbReference type="PANTHER" id="PTHR46652">
    <property type="entry name" value="LEUCINE-RICH REPEAT AND IQ DOMAIN-CONTAINING PROTEIN 1-RELATED"/>
    <property type="match status" value="1"/>
</dbReference>
<keyword evidence="10" id="KW-1185">Reference proteome</keyword>
<evidence type="ECO:0000256" key="2">
    <source>
        <dbReference type="ARBA" id="ARBA00006286"/>
    </source>
</evidence>
<evidence type="ECO:0000313" key="10">
    <source>
        <dbReference type="Proteomes" id="UP000243975"/>
    </source>
</evidence>
<dbReference type="PROSITE" id="PS51450">
    <property type="entry name" value="LRR"/>
    <property type="match status" value="2"/>
</dbReference>
<dbReference type="SUPFAM" id="SSF52058">
    <property type="entry name" value="L domain-like"/>
    <property type="match status" value="1"/>
</dbReference>
<dbReference type="SUPFAM" id="SSF74924">
    <property type="entry name" value="Cap-Gly domain"/>
    <property type="match status" value="1"/>
</dbReference>
<protein>
    <submittedName>
        <fullName evidence="9">CAP Gly-rich domain-containing protein</fullName>
    </submittedName>
</protein>
<keyword evidence="6" id="KW-0143">Chaperone</keyword>
<dbReference type="InterPro" id="IPR003591">
    <property type="entry name" value="Leu-rich_rpt_typical-subtyp"/>
</dbReference>
<feature type="domain" description="CAP-Gly" evidence="8">
    <location>
        <begin position="83"/>
        <end position="126"/>
    </location>
</feature>
<accession>A0A103XDP7</accession>
<comment type="similarity">
    <text evidence="2">Belongs to the TBCE family.</text>
</comment>
<dbReference type="Gene3D" id="3.10.20.90">
    <property type="entry name" value="Phosphatidylinositol 3-kinase Catalytic Subunit, Chain A, domain 1"/>
    <property type="match status" value="1"/>
</dbReference>
<dbReference type="GO" id="GO:0009793">
    <property type="term" value="P:embryo development ending in seed dormancy"/>
    <property type="evidence" value="ECO:0007669"/>
    <property type="project" value="EnsemblPlants"/>
</dbReference>
<dbReference type="STRING" id="59895.A0A103XDP7"/>
<evidence type="ECO:0000256" key="3">
    <source>
        <dbReference type="ARBA" id="ARBA00022490"/>
    </source>
</evidence>
<dbReference type="Proteomes" id="UP000243975">
    <property type="component" value="Unassembled WGS sequence"/>
</dbReference>
<dbReference type="PROSITE" id="PS50245">
    <property type="entry name" value="CAP_GLY_2"/>
    <property type="match status" value="1"/>
</dbReference>
<dbReference type="GO" id="GO:0006952">
    <property type="term" value="P:defense response"/>
    <property type="evidence" value="ECO:0007669"/>
    <property type="project" value="UniProtKB-ARBA"/>
</dbReference>
<keyword evidence="4" id="KW-0433">Leucine-rich repeat</keyword>